<evidence type="ECO:0000256" key="3">
    <source>
        <dbReference type="ARBA" id="ARBA00022968"/>
    </source>
</evidence>
<feature type="domain" description="Exostosin GT47" evidence="5">
    <location>
        <begin position="152"/>
        <end position="395"/>
    </location>
</feature>
<evidence type="ECO:0000313" key="6">
    <source>
        <dbReference type="EMBL" id="KAL3679788.1"/>
    </source>
</evidence>
<name>A0ABD3GKS6_9MARC</name>
<evidence type="ECO:0000313" key="7">
    <source>
        <dbReference type="Proteomes" id="UP001633002"/>
    </source>
</evidence>
<comment type="similarity">
    <text evidence="2">Belongs to the glycosyltransferase 47 family.</text>
</comment>
<proteinExistence type="inferred from homology"/>
<dbReference type="InterPro" id="IPR040911">
    <property type="entry name" value="Exostosin_GT47"/>
</dbReference>
<comment type="subcellular location">
    <subcellularLocation>
        <location evidence="1">Golgi apparatus membrane</location>
        <topology evidence="1">Single-pass type II membrane protein</topology>
    </subcellularLocation>
</comment>
<keyword evidence="7" id="KW-1185">Reference proteome</keyword>
<evidence type="ECO:0000256" key="1">
    <source>
        <dbReference type="ARBA" id="ARBA00004323"/>
    </source>
</evidence>
<evidence type="ECO:0000256" key="2">
    <source>
        <dbReference type="ARBA" id="ARBA00010271"/>
    </source>
</evidence>
<comment type="caution">
    <text evidence="6">The sequence shown here is derived from an EMBL/GenBank/DDBJ whole genome shotgun (WGS) entry which is preliminary data.</text>
</comment>
<dbReference type="PANTHER" id="PTHR11062:SF73">
    <property type="entry name" value="EXOSTOSIN-LIKE 3"/>
    <property type="match status" value="1"/>
</dbReference>
<keyword evidence="3" id="KW-0735">Signal-anchor</keyword>
<dbReference type="InterPro" id="IPR004263">
    <property type="entry name" value="Exostosin"/>
</dbReference>
<dbReference type="PANTHER" id="PTHR11062">
    <property type="entry name" value="EXOSTOSIN HEPARAN SULFATE GLYCOSYLTRANSFERASE -RELATED"/>
    <property type="match status" value="1"/>
</dbReference>
<dbReference type="GO" id="GO:0000139">
    <property type="term" value="C:Golgi membrane"/>
    <property type="evidence" value="ECO:0007669"/>
    <property type="project" value="UniProtKB-SubCell"/>
</dbReference>
<dbReference type="EMBL" id="JBJQOH010000007">
    <property type="protein sequence ID" value="KAL3679788.1"/>
    <property type="molecule type" value="Genomic_DNA"/>
</dbReference>
<evidence type="ECO:0000259" key="5">
    <source>
        <dbReference type="Pfam" id="PF03016"/>
    </source>
</evidence>
<protein>
    <recommendedName>
        <fullName evidence="5">Exostosin GT47 domain-containing protein</fullName>
    </recommendedName>
</protein>
<dbReference type="Pfam" id="PF03016">
    <property type="entry name" value="Exostosin_GT47"/>
    <property type="match status" value="1"/>
</dbReference>
<dbReference type="AlphaFoldDB" id="A0ABD3GKS6"/>
<reference evidence="6 7" key="1">
    <citation type="submission" date="2024-09" db="EMBL/GenBank/DDBJ databases">
        <title>Chromosome-scale assembly of Riccia sorocarpa.</title>
        <authorList>
            <person name="Paukszto L."/>
        </authorList>
    </citation>
    <scope>NUCLEOTIDE SEQUENCE [LARGE SCALE GENOMIC DNA]</scope>
    <source>
        <strain evidence="6">LP-2024</strain>
        <tissue evidence="6">Aerial parts of the thallus</tissue>
    </source>
</reference>
<dbReference type="Proteomes" id="UP001633002">
    <property type="component" value="Unassembled WGS sequence"/>
</dbReference>
<organism evidence="6 7">
    <name type="scientific">Riccia sorocarpa</name>
    <dbReference type="NCBI Taxonomy" id="122646"/>
    <lineage>
        <taxon>Eukaryota</taxon>
        <taxon>Viridiplantae</taxon>
        <taxon>Streptophyta</taxon>
        <taxon>Embryophyta</taxon>
        <taxon>Marchantiophyta</taxon>
        <taxon>Marchantiopsida</taxon>
        <taxon>Marchantiidae</taxon>
        <taxon>Marchantiales</taxon>
        <taxon>Ricciaceae</taxon>
        <taxon>Riccia</taxon>
    </lineage>
</organism>
<gene>
    <name evidence="6" type="ORF">R1sor_022744</name>
</gene>
<evidence type="ECO:0000256" key="4">
    <source>
        <dbReference type="ARBA" id="ARBA00023034"/>
    </source>
</evidence>
<sequence length="474" mass="54642">MYEKFLQDSYDLSKYLSFSAKTSALDTTGNARSSEAACNCSDCSNSTTPPVIQIVNVTVEVPVEMVVEKIVNVTIEKVVEKIVNVTIEKVVKVPEERYVNVNQWWAEGKTWHNPGRFPLCSMDACFNFSRCENMEELLIYSYDVPIPPDRYYSNIKSSPYHTSDPEKACLFFIYQDLMEPWRPHPNEVPYWNHGMNHVLITFTDLWHQKNPPPETIENASVLATCLYETTYRPGFDIGIPLEGRAQGKVSHLYNVTAFGRKYFLTFRGTRYLGEKGEGVFRSHPSFKSMHNGKDVIVVTSCRQVTNDIMRKEDPSLGVGCDEDQELFDKYDFVDLMNTTFSLTPAGRSGSSYRLVESLSAGAIPVLIVDNGVKPFETLIQWHRCALQFPTGEMHRILPALRLLSREDVEERQRYCRWVYNEFLKDDDTLLRSTIRALKARFFGIFAKFSEKLPYYKPDSRRRRLQFLTDFVLPS</sequence>
<keyword evidence="3" id="KW-0812">Transmembrane</keyword>
<keyword evidence="4" id="KW-0333">Golgi apparatus</keyword>
<accession>A0ABD3GKS6</accession>